<dbReference type="HOGENOM" id="CLU_2303920_0_0_0"/>
<dbReference type="EMBL" id="CP002546">
    <property type="protein sequence ID" value="ADY59309.1"/>
    <property type="molecule type" value="Genomic_DNA"/>
</dbReference>
<keyword evidence="2" id="KW-1185">Reference proteome</keyword>
<dbReference type="OrthoDB" id="7027271at2"/>
<dbReference type="Proteomes" id="UP000006860">
    <property type="component" value="Chromosome"/>
</dbReference>
<dbReference type="AlphaFoldDB" id="F0ST98"/>
<evidence type="ECO:0000313" key="1">
    <source>
        <dbReference type="EMBL" id="ADY59309.1"/>
    </source>
</evidence>
<sequence>MKSTFSSKMSPTTSYPAIRKILSSLFSVQTGLDDDAAKNAYRRAFAADPVLRTEVVRLFQDGNVDWRELLCNSDYEVGNFDSDEEARRCIHELLVEELSD</sequence>
<organism evidence="1 2">
    <name type="scientific">Rubinisphaera brasiliensis (strain ATCC 49424 / DSM 5305 / JCM 21570 / IAM 15109 / NBRC 103401 / IFAM 1448)</name>
    <name type="common">Planctomyces brasiliensis</name>
    <dbReference type="NCBI Taxonomy" id="756272"/>
    <lineage>
        <taxon>Bacteria</taxon>
        <taxon>Pseudomonadati</taxon>
        <taxon>Planctomycetota</taxon>
        <taxon>Planctomycetia</taxon>
        <taxon>Planctomycetales</taxon>
        <taxon>Planctomycetaceae</taxon>
        <taxon>Rubinisphaera</taxon>
    </lineage>
</organism>
<protein>
    <submittedName>
        <fullName evidence="1">Uncharacterized protein</fullName>
    </submittedName>
</protein>
<dbReference type="RefSeq" id="WP_013628036.1">
    <property type="nucleotide sequence ID" value="NC_015174.1"/>
</dbReference>
<reference evidence="2" key="1">
    <citation type="submission" date="2011-02" db="EMBL/GenBank/DDBJ databases">
        <title>The complete genome of Planctomyces brasiliensis DSM 5305.</title>
        <authorList>
            <person name="Lucas S."/>
            <person name="Copeland A."/>
            <person name="Lapidus A."/>
            <person name="Bruce D."/>
            <person name="Goodwin L."/>
            <person name="Pitluck S."/>
            <person name="Kyrpides N."/>
            <person name="Mavromatis K."/>
            <person name="Pagani I."/>
            <person name="Ivanova N."/>
            <person name="Ovchinnikova G."/>
            <person name="Lu M."/>
            <person name="Detter J.C."/>
            <person name="Han C."/>
            <person name="Land M."/>
            <person name="Hauser L."/>
            <person name="Markowitz V."/>
            <person name="Cheng J.-F."/>
            <person name="Hugenholtz P."/>
            <person name="Woyke T."/>
            <person name="Wu D."/>
            <person name="Tindall B."/>
            <person name="Pomrenke H.G."/>
            <person name="Brambilla E."/>
            <person name="Klenk H.-P."/>
            <person name="Eisen J.A."/>
        </authorList>
    </citation>
    <scope>NUCLEOTIDE SEQUENCE [LARGE SCALE GENOMIC DNA]</scope>
    <source>
        <strain evidence="2">ATCC 49424 / DSM 5305 / JCM 21570 / IAM 15109 / NBRC 103401 / IFAM 1448</strain>
    </source>
</reference>
<proteinExistence type="predicted"/>
<dbReference type="STRING" id="756272.Plabr_1698"/>
<dbReference type="KEGG" id="pbs:Plabr_1698"/>
<accession>F0ST98</accession>
<gene>
    <name evidence="1" type="ordered locus">Plabr_1698</name>
</gene>
<evidence type="ECO:0000313" key="2">
    <source>
        <dbReference type="Proteomes" id="UP000006860"/>
    </source>
</evidence>
<name>F0ST98_RUBBR</name>